<dbReference type="InterPro" id="IPR036890">
    <property type="entry name" value="HATPase_C_sf"/>
</dbReference>
<name>A0A845M3X2_9RHOB</name>
<dbReference type="Pfam" id="PF10090">
    <property type="entry name" value="HPTransfase"/>
    <property type="match status" value="1"/>
</dbReference>
<dbReference type="EMBL" id="WTUX01000011">
    <property type="protein sequence ID" value="MZR13098.1"/>
    <property type="molecule type" value="Genomic_DNA"/>
</dbReference>
<protein>
    <submittedName>
        <fullName evidence="2">Histidine phosphotransferase</fullName>
    </submittedName>
</protein>
<dbReference type="Gene3D" id="3.30.565.10">
    <property type="entry name" value="Histidine kinase-like ATPase, C-terminal domain"/>
    <property type="match status" value="1"/>
</dbReference>
<dbReference type="AlphaFoldDB" id="A0A845M3X2"/>
<evidence type="ECO:0000259" key="1">
    <source>
        <dbReference type="Pfam" id="PF10090"/>
    </source>
</evidence>
<evidence type="ECO:0000313" key="3">
    <source>
        <dbReference type="Proteomes" id="UP000467322"/>
    </source>
</evidence>
<dbReference type="InterPro" id="IPR018762">
    <property type="entry name" value="ChpT_C"/>
</dbReference>
<keyword evidence="3" id="KW-1185">Reference proteome</keyword>
<keyword evidence="2" id="KW-0808">Transferase</keyword>
<feature type="domain" description="Histidine phosphotransferase ChpT C-terminal" evidence="1">
    <location>
        <begin position="78"/>
        <end position="185"/>
    </location>
</feature>
<evidence type="ECO:0000313" key="2">
    <source>
        <dbReference type="EMBL" id="MZR13098.1"/>
    </source>
</evidence>
<dbReference type="Gene3D" id="1.10.287.130">
    <property type="match status" value="1"/>
</dbReference>
<dbReference type="Proteomes" id="UP000467322">
    <property type="component" value="Unassembled WGS sequence"/>
</dbReference>
<accession>A0A845M3X2</accession>
<proteinExistence type="predicted"/>
<dbReference type="RefSeq" id="WP_161351205.1">
    <property type="nucleotide sequence ID" value="NZ_WTUX01000011.1"/>
</dbReference>
<gene>
    <name evidence="2" type="ORF">GQE99_08705</name>
</gene>
<comment type="caution">
    <text evidence="2">The sequence shown here is derived from an EMBL/GenBank/DDBJ whole genome shotgun (WGS) entry which is preliminary data.</text>
</comment>
<dbReference type="GO" id="GO:0016740">
    <property type="term" value="F:transferase activity"/>
    <property type="evidence" value="ECO:0007669"/>
    <property type="project" value="UniProtKB-KW"/>
</dbReference>
<sequence>MSRDDDLVALVGSRICHDLVSPLGAIGNGVELMTLTGGEETPELDLVQESLANARARIRFFRIAFGAAPPEAVVRRAELAEALAAGERRAALDWPLPDHLPRMEAKLALLALACLDAAMPFGGTVRVTTSECLEITGTAERLRLDEAAWRLLDTPHAPATPDTVQFALLPRAAAAAGRTLGITRDPGRIRMRL</sequence>
<organism evidence="2 3">
    <name type="scientific">Maritimibacter harenae</name>
    <dbReference type="NCBI Taxonomy" id="2606218"/>
    <lineage>
        <taxon>Bacteria</taxon>
        <taxon>Pseudomonadati</taxon>
        <taxon>Pseudomonadota</taxon>
        <taxon>Alphaproteobacteria</taxon>
        <taxon>Rhodobacterales</taxon>
        <taxon>Roseobacteraceae</taxon>
        <taxon>Maritimibacter</taxon>
    </lineage>
</organism>
<reference evidence="2 3" key="1">
    <citation type="submission" date="2019-12" db="EMBL/GenBank/DDBJ databases">
        <title>Maritimibacter sp. nov. sp. isolated from sea sand.</title>
        <authorList>
            <person name="Kim J."/>
            <person name="Jeong S.E."/>
            <person name="Jung H.S."/>
            <person name="Jeon C.O."/>
        </authorList>
    </citation>
    <scope>NUCLEOTIDE SEQUENCE [LARGE SCALE GENOMIC DNA]</scope>
    <source>
        <strain evidence="2 3">DP07</strain>
    </source>
</reference>